<dbReference type="Pfam" id="PF20658">
    <property type="entry name" value="MSG_insertion"/>
    <property type="match status" value="1"/>
</dbReference>
<gene>
    <name evidence="10" type="primary">glcB</name>
    <name evidence="18" type="ORF">SMCB_2173</name>
</gene>
<keyword evidence="7 10" id="KW-0460">Magnesium</keyword>
<evidence type="ECO:0000256" key="9">
    <source>
        <dbReference type="ARBA" id="ARBA00047918"/>
    </source>
</evidence>
<proteinExistence type="inferred from homology"/>
<protein>
    <recommendedName>
        <fullName evidence="10 11">Malate synthase G</fullName>
        <ecNumber evidence="10 11">2.3.3.9</ecNumber>
    </recommendedName>
</protein>
<dbReference type="GO" id="GO:0006099">
    <property type="term" value="P:tricarboxylic acid cycle"/>
    <property type="evidence" value="ECO:0007669"/>
    <property type="project" value="UniProtKB-KW"/>
</dbReference>
<evidence type="ECO:0000256" key="6">
    <source>
        <dbReference type="ARBA" id="ARBA00022723"/>
    </source>
</evidence>
<feature type="domain" description="Malate synthase G alpha-beta insertion" evidence="16">
    <location>
        <begin position="161"/>
        <end position="236"/>
    </location>
</feature>
<comment type="cofactor">
    <cofactor evidence="1 10">
        <name>Mg(2+)</name>
        <dbReference type="ChEBI" id="CHEBI:18420"/>
    </cofactor>
</comment>
<dbReference type="HOGENOM" id="CLU_028446_1_0_4"/>
<feature type="active site" description="Proton donor" evidence="10 12">
    <location>
        <position position="648"/>
    </location>
</feature>
<keyword evidence="6 10" id="KW-0479">Metal-binding</keyword>
<evidence type="ECO:0000256" key="2">
    <source>
        <dbReference type="ARBA" id="ARBA00022435"/>
    </source>
</evidence>
<keyword evidence="4 10" id="KW-0816">Tricarboxylic acid cycle</keyword>
<keyword evidence="19" id="KW-1185">Reference proteome</keyword>
<dbReference type="InterPro" id="IPR044856">
    <property type="entry name" value="Malate_synth_C_sf"/>
</dbReference>
<evidence type="ECO:0000259" key="14">
    <source>
        <dbReference type="Pfam" id="PF01274"/>
    </source>
</evidence>
<reference evidence="18 19" key="1">
    <citation type="journal article" date="2014" name="Nat. Commun.">
        <title>Physiological and genomic features of highly alkaliphilic hydrogen-utilizing Betaproteobacteria from a continental serpentinizing site.</title>
        <authorList>
            <person name="Suzuki S."/>
            <person name="Kuenen J.G."/>
            <person name="Schipper K."/>
            <person name="van der Velde S."/>
            <person name="Ishii S."/>
            <person name="Wu A."/>
            <person name="Sorokin D.Y."/>
            <person name="Tenney A."/>
            <person name="Meng X.Y."/>
            <person name="Morrill P.L."/>
            <person name="Kamagata Y."/>
            <person name="Muyzer G."/>
            <person name="Nealson K.H."/>
        </authorList>
    </citation>
    <scope>NUCLEOTIDE SEQUENCE [LARGE SCALE GENOMIC DNA]</scope>
    <source>
        <strain evidence="18 19">B1</strain>
    </source>
</reference>
<feature type="binding site" evidence="10">
    <location>
        <position position="472"/>
    </location>
    <ligand>
        <name>Mg(2+)</name>
        <dbReference type="ChEBI" id="CHEBI:18420"/>
    </ligand>
</feature>
<dbReference type="NCBIfam" id="TIGR01345">
    <property type="entry name" value="malate_syn_G"/>
    <property type="match status" value="1"/>
</dbReference>
<feature type="binding site" evidence="10">
    <location>
        <position position="277"/>
    </location>
    <ligand>
        <name>acetyl-CoA</name>
        <dbReference type="ChEBI" id="CHEBI:57288"/>
    </ligand>
</feature>
<organism evidence="18 19">
    <name type="scientific">Serpentinimonas maccroryi</name>
    <dbReference type="NCBI Taxonomy" id="1458426"/>
    <lineage>
        <taxon>Bacteria</taxon>
        <taxon>Pseudomonadati</taxon>
        <taxon>Pseudomonadota</taxon>
        <taxon>Betaproteobacteria</taxon>
        <taxon>Burkholderiales</taxon>
        <taxon>Comamonadaceae</taxon>
        <taxon>Serpentinimonas</taxon>
    </lineage>
</organism>
<name>A0A060NPC5_9BURK</name>
<feature type="binding site" evidence="10">
    <location>
        <position position="342"/>
    </location>
    <ligand>
        <name>glyoxylate</name>
        <dbReference type="ChEBI" id="CHEBI:36655"/>
    </ligand>
</feature>
<dbReference type="EC" id="2.3.3.9" evidence="10 11"/>
<feature type="binding site" evidence="10">
    <location>
        <position position="444"/>
    </location>
    <ligand>
        <name>Mg(2+)</name>
        <dbReference type="ChEBI" id="CHEBI:18420"/>
    </ligand>
</feature>
<dbReference type="STRING" id="1458426.SMCB_2173"/>
<comment type="similarity">
    <text evidence="10 13">Belongs to the malate synthase family. GlcB subfamily.</text>
</comment>
<comment type="catalytic activity">
    <reaction evidence="9 10 13">
        <text>glyoxylate + acetyl-CoA + H2O = (S)-malate + CoA + H(+)</text>
        <dbReference type="Rhea" id="RHEA:18181"/>
        <dbReference type="ChEBI" id="CHEBI:15377"/>
        <dbReference type="ChEBI" id="CHEBI:15378"/>
        <dbReference type="ChEBI" id="CHEBI:15589"/>
        <dbReference type="ChEBI" id="CHEBI:36655"/>
        <dbReference type="ChEBI" id="CHEBI:57287"/>
        <dbReference type="ChEBI" id="CHEBI:57288"/>
        <dbReference type="EC" id="2.3.3.9"/>
    </reaction>
</comment>
<dbReference type="Pfam" id="PF01274">
    <property type="entry name" value="MS_TIM-barrel"/>
    <property type="match status" value="1"/>
</dbReference>
<dbReference type="HAMAP" id="MF_00641">
    <property type="entry name" value="Malate_synth_G"/>
    <property type="match status" value="1"/>
</dbReference>
<evidence type="ECO:0000256" key="12">
    <source>
        <dbReference type="PIRSR" id="PIRSR601465-50"/>
    </source>
</evidence>
<dbReference type="GO" id="GO:0000287">
    <property type="term" value="F:magnesium ion binding"/>
    <property type="evidence" value="ECO:0007669"/>
    <property type="project" value="TreeGrafter"/>
</dbReference>
<dbReference type="InterPro" id="IPR048355">
    <property type="entry name" value="MS_C"/>
</dbReference>
<keyword evidence="5 10" id="KW-0808">Transferase</keyword>
<dbReference type="NCBIfam" id="NF002825">
    <property type="entry name" value="PRK02999.1"/>
    <property type="match status" value="1"/>
</dbReference>
<dbReference type="AlphaFoldDB" id="A0A060NPC5"/>
<keyword evidence="3 10" id="KW-0963">Cytoplasm</keyword>
<evidence type="ECO:0000259" key="17">
    <source>
        <dbReference type="Pfam" id="PF20659"/>
    </source>
</evidence>
<accession>A0A060NPC5</accession>
<dbReference type="Gene3D" id="3.20.20.360">
    <property type="entry name" value="Malate synthase, domain 3"/>
    <property type="match status" value="2"/>
</dbReference>
<dbReference type="EMBL" id="AP014569">
    <property type="protein sequence ID" value="BAO84401.1"/>
    <property type="molecule type" value="Genomic_DNA"/>
</dbReference>
<dbReference type="GO" id="GO:0004474">
    <property type="term" value="F:malate synthase activity"/>
    <property type="evidence" value="ECO:0007669"/>
    <property type="project" value="UniProtKB-UniRule"/>
</dbReference>
<dbReference type="RefSeq" id="WP_045536970.1">
    <property type="nucleotide sequence ID" value="NZ_AP014569.1"/>
</dbReference>
<feature type="modified residue" description="Cysteine sulfenic acid (-SOH)" evidence="10">
    <location>
        <position position="634"/>
    </location>
</feature>
<comment type="subcellular location">
    <subcellularLocation>
        <location evidence="10 13">Cytoplasm</location>
    </subcellularLocation>
</comment>
<dbReference type="InterPro" id="IPR006253">
    <property type="entry name" value="Malate_synthG"/>
</dbReference>
<dbReference type="InterPro" id="IPR048357">
    <property type="entry name" value="MSG_insertion"/>
</dbReference>
<dbReference type="Pfam" id="PF20659">
    <property type="entry name" value="MS_C"/>
    <property type="match status" value="1"/>
</dbReference>
<evidence type="ECO:0000256" key="13">
    <source>
        <dbReference type="RuleBase" id="RU003572"/>
    </source>
</evidence>
<keyword evidence="8 10" id="KW-0558">Oxidation</keyword>
<evidence type="ECO:0000259" key="16">
    <source>
        <dbReference type="Pfam" id="PF20658"/>
    </source>
</evidence>
<feature type="binding site" evidence="10">
    <location>
        <position position="444"/>
    </location>
    <ligand>
        <name>glyoxylate</name>
        <dbReference type="ChEBI" id="CHEBI:36655"/>
    </ligand>
</feature>
<feature type="binding site" evidence="10">
    <location>
        <begin position="469"/>
        <end position="472"/>
    </location>
    <ligand>
        <name>glyoxylate</name>
        <dbReference type="ChEBI" id="CHEBI:36655"/>
    </ligand>
</feature>
<comment type="pathway">
    <text evidence="10 13">Carbohydrate metabolism; glyoxylate cycle; (S)-malate from isocitrate: step 2/2.</text>
</comment>
<dbReference type="PANTHER" id="PTHR42739">
    <property type="entry name" value="MALATE SYNTHASE G"/>
    <property type="match status" value="1"/>
</dbReference>
<dbReference type="InterPro" id="IPR046363">
    <property type="entry name" value="MS_N_TIM-barrel_dom"/>
</dbReference>
<dbReference type="GO" id="GO:0006097">
    <property type="term" value="P:glyoxylate cycle"/>
    <property type="evidence" value="ECO:0007669"/>
    <property type="project" value="UniProtKB-UniRule"/>
</dbReference>
<dbReference type="InterPro" id="IPR048356">
    <property type="entry name" value="MS_N"/>
</dbReference>
<feature type="binding site" evidence="10">
    <location>
        <position position="553"/>
    </location>
    <ligand>
        <name>acetyl-CoA</name>
        <dbReference type="ChEBI" id="CHEBI:57288"/>
    </ligand>
</feature>
<feature type="binding site" evidence="10">
    <location>
        <position position="119"/>
    </location>
    <ligand>
        <name>acetyl-CoA</name>
        <dbReference type="ChEBI" id="CHEBI:57288"/>
    </ligand>
</feature>
<dbReference type="KEGG" id="cbab:SMCB_2173"/>
<evidence type="ECO:0000256" key="10">
    <source>
        <dbReference type="HAMAP-Rule" id="MF_00641"/>
    </source>
</evidence>
<evidence type="ECO:0000256" key="7">
    <source>
        <dbReference type="ARBA" id="ARBA00022842"/>
    </source>
</evidence>
<dbReference type="GO" id="GO:0005829">
    <property type="term" value="C:cytosol"/>
    <property type="evidence" value="ECO:0007669"/>
    <property type="project" value="TreeGrafter"/>
</dbReference>
<evidence type="ECO:0000256" key="1">
    <source>
        <dbReference type="ARBA" id="ARBA00001946"/>
    </source>
</evidence>
<comment type="subunit">
    <text evidence="10">Monomer.</text>
</comment>
<dbReference type="GO" id="GO:0009436">
    <property type="term" value="P:glyoxylate catabolic process"/>
    <property type="evidence" value="ECO:0007669"/>
    <property type="project" value="TreeGrafter"/>
</dbReference>
<feature type="active site" description="Proton acceptor" evidence="10 12">
    <location>
        <position position="342"/>
    </location>
</feature>
<feature type="domain" description="Malate synthase TIM barrel" evidence="14">
    <location>
        <begin position="339"/>
        <end position="589"/>
    </location>
</feature>
<dbReference type="SUPFAM" id="SSF51645">
    <property type="entry name" value="Malate synthase G"/>
    <property type="match status" value="1"/>
</dbReference>
<feature type="binding site" evidence="10">
    <location>
        <begin position="126"/>
        <end position="127"/>
    </location>
    <ligand>
        <name>acetyl-CoA</name>
        <dbReference type="ChEBI" id="CHEBI:57288"/>
    </ligand>
</feature>
<evidence type="ECO:0000256" key="4">
    <source>
        <dbReference type="ARBA" id="ARBA00022532"/>
    </source>
</evidence>
<evidence type="ECO:0000313" key="19">
    <source>
        <dbReference type="Proteomes" id="UP000066014"/>
    </source>
</evidence>
<dbReference type="Proteomes" id="UP000066014">
    <property type="component" value="Chromosome"/>
</dbReference>
<dbReference type="OrthoDB" id="9762054at2"/>
<evidence type="ECO:0000313" key="18">
    <source>
        <dbReference type="EMBL" id="BAO84401.1"/>
    </source>
</evidence>
<comment type="function">
    <text evidence="10">Involved in the glycolate utilization. Catalyzes the condensation and subsequent hydrolysis of acetyl-coenzyme A (acetyl-CoA) and glyoxylate to form malate and CoA.</text>
</comment>
<dbReference type="Gene3D" id="1.20.1220.12">
    <property type="entry name" value="Malate synthase, domain III"/>
    <property type="match status" value="1"/>
</dbReference>
<dbReference type="PANTHER" id="PTHR42739:SF1">
    <property type="entry name" value="MALATE SYNTHASE G"/>
    <property type="match status" value="1"/>
</dbReference>
<dbReference type="InterPro" id="IPR011076">
    <property type="entry name" value="Malate_synth_sf"/>
</dbReference>
<feature type="domain" description="Malate synthase C-terminal" evidence="17">
    <location>
        <begin position="609"/>
        <end position="717"/>
    </location>
</feature>
<comment type="caution">
    <text evidence="10">Lacks conserved residue(s) required for the propagation of feature annotation.</text>
</comment>
<dbReference type="UniPathway" id="UPA00703">
    <property type="reaction ID" value="UER00720"/>
</dbReference>
<feature type="domain" description="Malate synthase N-terminal" evidence="15">
    <location>
        <begin position="17"/>
        <end position="77"/>
    </location>
</feature>
<dbReference type="InterPro" id="IPR001465">
    <property type="entry name" value="Malate_synthase_TIM"/>
</dbReference>
<dbReference type="Pfam" id="PF20656">
    <property type="entry name" value="MS_N"/>
    <property type="match status" value="1"/>
</dbReference>
<evidence type="ECO:0000256" key="8">
    <source>
        <dbReference type="ARBA" id="ARBA00023097"/>
    </source>
</evidence>
<feature type="binding site" evidence="10">
    <location>
        <position position="314"/>
    </location>
    <ligand>
        <name>acetyl-CoA</name>
        <dbReference type="ChEBI" id="CHEBI:57288"/>
    </ligand>
</feature>
<evidence type="ECO:0000256" key="11">
    <source>
        <dbReference type="NCBIfam" id="TIGR01345"/>
    </source>
</evidence>
<keyword evidence="2 10" id="KW-0329">Glyoxylate bypass</keyword>
<sequence length="738" mass="79561">MSTARTAVGRLHAASALYEFVNQQVLPGTGVDPVAFWAGFDAIVADLAPKNAALLAERERLQAELDRWHRAHPGPIADLPAYRQFLEGIGYLVAPPVGVRASTANVDAELALQAGPQLVVPILNARYALNAANARWGSLYDALYGTDAIPEVGGCERGRSYNPLRGARVIEFARDFLDQAAPLAIESHKDARSYRVQGGQLQVALDDGAHTGLRHPGQLLGYRGQPEAPSALLLQHHGLHFEIVLDRSTAIGATDPAGIADVVLEAALSTILDLEDSVAAVDAEDKILGYRNWLGILQGTLTESFDKGGRTLTRGLNPDRYYTRPDGSGELRLHGRSLLFVRNVGHLMTNPAVLYTDAQGVQREIPEGILDAVLTTTIALHDLQGHGRLPSGEAVRNSRSGSVYIVKPKMHGPHEVAFAAEIFGRVERLLGLPDSTVKLGIMDEERRTSVNLKACIAAAASRVAFINTGFLDRTGDEMHSAMQAGPMVRKGEMKASAWIAAYERNNVLVGLGMGLRGRAQIGKGMWAMPDLMAAMLEQKIAHPKAGANTAWVPSPTAATLHALHYHQVDVAQVQQQLERTDADAERDTLLTGLLTVPVATSPNWSAAERQQELDNNIQGILGYVVRWVDQGVGCSKVPDINDIGLMEDRATLRISSQHVANWLLHGVVTEAEVRASFARMAAKVDAQNAADPAYRSLLAHPDGAAYQAALDLVFKGCAQPSGYTEPLLHAWRLKVKAG</sequence>
<evidence type="ECO:0000256" key="3">
    <source>
        <dbReference type="ARBA" id="ARBA00022490"/>
    </source>
</evidence>
<evidence type="ECO:0000256" key="5">
    <source>
        <dbReference type="ARBA" id="ARBA00022679"/>
    </source>
</evidence>
<evidence type="ECO:0000259" key="15">
    <source>
        <dbReference type="Pfam" id="PF20656"/>
    </source>
</evidence>